<dbReference type="OrthoDB" id="5526466at2"/>
<comment type="caution">
    <text evidence="1">The sequence shown here is derived from an EMBL/GenBank/DDBJ whole genome shotgun (WGS) entry which is preliminary data.</text>
</comment>
<sequence>MNRFGRIRGYGLGLIALAVALSTTGYFLAGQILNRPAQQRMPLVPRTVVTISSARGTLELPVYKVSNPRQLEAFPRQNLKANQGILYRFPQARDDGWTGLGLKTAASVAFLDSQGKILTILDVEPCPTPPQGKGCRSYDPGVVYRQVLEVPRGWFVQNQVEPGALVRVRLPESSQ</sequence>
<dbReference type="AlphaFoldDB" id="A0A511R061"/>
<reference evidence="1 2" key="1">
    <citation type="submission" date="2019-07" db="EMBL/GenBank/DDBJ databases">
        <title>Whole genome shotgun sequence of Meiothermus hypogaeus NBRC 106114.</title>
        <authorList>
            <person name="Hosoyama A."/>
            <person name="Uohara A."/>
            <person name="Ohji S."/>
            <person name="Ichikawa N."/>
        </authorList>
    </citation>
    <scope>NUCLEOTIDE SEQUENCE [LARGE SCALE GENOMIC DNA]</scope>
    <source>
        <strain evidence="1 2">NBRC 106114</strain>
    </source>
</reference>
<dbReference type="InterPro" id="IPR038695">
    <property type="entry name" value="Saro_0823-like_sf"/>
</dbReference>
<evidence type="ECO:0000313" key="2">
    <source>
        <dbReference type="Proteomes" id="UP000321197"/>
    </source>
</evidence>
<dbReference type="RefSeq" id="WP_119341826.1">
    <property type="nucleotide sequence ID" value="NZ_BJXL01000028.1"/>
</dbReference>
<dbReference type="Pfam" id="PF02643">
    <property type="entry name" value="DUF192"/>
    <property type="match status" value="1"/>
</dbReference>
<evidence type="ECO:0000313" key="1">
    <source>
        <dbReference type="EMBL" id="GEM83003.1"/>
    </source>
</evidence>
<evidence type="ECO:0008006" key="3">
    <source>
        <dbReference type="Google" id="ProtNLM"/>
    </source>
</evidence>
<dbReference type="Gene3D" id="2.60.120.1140">
    <property type="entry name" value="Protein of unknown function DUF192"/>
    <property type="match status" value="1"/>
</dbReference>
<organism evidence="1 2">
    <name type="scientific">Meiothermus hypogaeus NBRC 106114</name>
    <dbReference type="NCBI Taxonomy" id="1227553"/>
    <lineage>
        <taxon>Bacteria</taxon>
        <taxon>Thermotogati</taxon>
        <taxon>Deinococcota</taxon>
        <taxon>Deinococci</taxon>
        <taxon>Thermales</taxon>
        <taxon>Thermaceae</taxon>
        <taxon>Meiothermus</taxon>
    </lineage>
</organism>
<dbReference type="Proteomes" id="UP000321197">
    <property type="component" value="Unassembled WGS sequence"/>
</dbReference>
<dbReference type="EMBL" id="BJXL01000028">
    <property type="protein sequence ID" value="GEM83003.1"/>
    <property type="molecule type" value="Genomic_DNA"/>
</dbReference>
<name>A0A511R061_9DEIN</name>
<dbReference type="InterPro" id="IPR003795">
    <property type="entry name" value="DUF192"/>
</dbReference>
<gene>
    <name evidence="1" type="ORF">MHY01S_11690</name>
</gene>
<proteinExistence type="predicted"/>
<accession>A0A511R061</accession>
<protein>
    <recommendedName>
        <fullName evidence="3">DUF192 domain-containing protein</fullName>
    </recommendedName>
</protein>